<keyword evidence="3" id="KW-1185">Reference proteome</keyword>
<evidence type="ECO:0000259" key="1">
    <source>
        <dbReference type="Pfam" id="PF13679"/>
    </source>
</evidence>
<dbReference type="OrthoDB" id="5502886at2"/>
<dbReference type="Gene3D" id="3.40.50.150">
    <property type="entry name" value="Vaccinia Virus protein VP39"/>
    <property type="match status" value="1"/>
</dbReference>
<dbReference type="SUPFAM" id="SSF53335">
    <property type="entry name" value="S-adenosyl-L-methionine-dependent methyltransferases"/>
    <property type="match status" value="1"/>
</dbReference>
<protein>
    <recommendedName>
        <fullName evidence="1">Methyltransferase domain-containing protein</fullName>
    </recommendedName>
</protein>
<dbReference type="RefSeq" id="WP_050435533.1">
    <property type="nucleotide sequence ID" value="NZ_CP012159.1"/>
</dbReference>
<dbReference type="Proteomes" id="UP000067626">
    <property type="component" value="Chromosome"/>
</dbReference>
<dbReference type="EMBL" id="CP012159">
    <property type="protein sequence ID" value="AKT44149.1"/>
    <property type="molecule type" value="Genomic_DNA"/>
</dbReference>
<evidence type="ECO:0000313" key="2">
    <source>
        <dbReference type="EMBL" id="AKT44149.1"/>
    </source>
</evidence>
<reference evidence="2 3" key="1">
    <citation type="submission" date="2015-07" db="EMBL/GenBank/DDBJ databases">
        <title>Genome analysis of myxobacterium Chondromyces crocatus Cm c5 reveals a high potential for natural compound synthesis and the genetic basis for the loss of fruiting body formation.</title>
        <authorList>
            <person name="Zaburannyi N."/>
            <person name="Bunk B."/>
            <person name="Maier J."/>
            <person name="Overmann J."/>
            <person name="Mueller R."/>
        </authorList>
    </citation>
    <scope>NUCLEOTIDE SEQUENCE [LARGE SCALE GENOMIC DNA]</scope>
    <source>
        <strain evidence="2 3">Cm c5</strain>
    </source>
</reference>
<proteinExistence type="predicted"/>
<organism evidence="2 3">
    <name type="scientific">Chondromyces crocatus</name>
    <dbReference type="NCBI Taxonomy" id="52"/>
    <lineage>
        <taxon>Bacteria</taxon>
        <taxon>Pseudomonadati</taxon>
        <taxon>Myxococcota</taxon>
        <taxon>Polyangia</taxon>
        <taxon>Polyangiales</taxon>
        <taxon>Polyangiaceae</taxon>
        <taxon>Chondromyces</taxon>
    </lineage>
</organism>
<evidence type="ECO:0000313" key="3">
    <source>
        <dbReference type="Proteomes" id="UP000067626"/>
    </source>
</evidence>
<name>A0A0K1ETN6_CHOCO</name>
<sequence length="402" mass="43235">MSPTSLARALGVLIPTLDIVVGRVESDVPPAWCEARGFTEFLLSLGDADLARCEVEGLAACIPTLPDAPPRLVDLARETAAAIQVPPLDVTTSHAPLQHQRSVQERKLRQVEALLGAVAPLAARAQRIVDVGAGRGHFTRLASERFDVDAVGLERDAERVTTAAWLGRGTRATFVAFDAFQETLAFARDDLAVGLHACGELGDRLVSAAGAAPCDMVLVSCCLQKIGHPARAPLSQQAREAGLWLPREALGLANLTPRAMGVEASLDAMLAMRERRHALLRLLRARGLSVQVGEEMRGINRRRARDELSDLATRALALRGLPPPTAAEVEEHEAAARIEHARMRRLSLPRTMLSRLVEVTVVLDRAAALTEGGHDVQVATAFDDDVTPRNLVLLARAPRPAP</sequence>
<dbReference type="PANTHER" id="PTHR12496">
    <property type="entry name" value="CGI-41 METHYLTRANSFERASE"/>
    <property type="match status" value="1"/>
</dbReference>
<dbReference type="InterPro" id="IPR052220">
    <property type="entry name" value="METTL25"/>
</dbReference>
<feature type="domain" description="Methyltransferase" evidence="1">
    <location>
        <begin position="106"/>
        <end position="226"/>
    </location>
</feature>
<dbReference type="AlphaFoldDB" id="A0A0K1ETN6"/>
<accession>A0A0K1ETN6</accession>
<dbReference type="KEGG" id="ccro:CMC5_083890"/>
<gene>
    <name evidence="2" type="ORF">CMC5_083890</name>
</gene>
<dbReference type="InterPro" id="IPR029063">
    <property type="entry name" value="SAM-dependent_MTases_sf"/>
</dbReference>
<dbReference type="PANTHER" id="PTHR12496:SF0">
    <property type="entry name" value="METHYLTRANSFERASE DOMAIN-CONTAINING PROTEIN"/>
    <property type="match status" value="1"/>
</dbReference>
<dbReference type="STRING" id="52.CMC5_083890"/>
<dbReference type="Pfam" id="PF13679">
    <property type="entry name" value="Methyltransf_32"/>
    <property type="match status" value="1"/>
</dbReference>
<dbReference type="InterPro" id="IPR025714">
    <property type="entry name" value="Methyltranfer_dom"/>
</dbReference>